<dbReference type="EMBL" id="CAJVPW010007115">
    <property type="protein sequence ID" value="CAG8577163.1"/>
    <property type="molecule type" value="Genomic_DNA"/>
</dbReference>
<organism evidence="1 2">
    <name type="scientific">Cetraspora pellucida</name>
    <dbReference type="NCBI Taxonomy" id="1433469"/>
    <lineage>
        <taxon>Eukaryota</taxon>
        <taxon>Fungi</taxon>
        <taxon>Fungi incertae sedis</taxon>
        <taxon>Mucoromycota</taxon>
        <taxon>Glomeromycotina</taxon>
        <taxon>Glomeromycetes</taxon>
        <taxon>Diversisporales</taxon>
        <taxon>Gigasporaceae</taxon>
        <taxon>Cetraspora</taxon>
    </lineage>
</organism>
<evidence type="ECO:0000313" key="2">
    <source>
        <dbReference type="Proteomes" id="UP000789366"/>
    </source>
</evidence>
<reference evidence="1" key="1">
    <citation type="submission" date="2021-06" db="EMBL/GenBank/DDBJ databases">
        <authorList>
            <person name="Kallberg Y."/>
            <person name="Tangrot J."/>
            <person name="Rosling A."/>
        </authorList>
    </citation>
    <scope>NUCLEOTIDE SEQUENCE</scope>
    <source>
        <strain evidence="1">28 12/20/2015</strain>
    </source>
</reference>
<dbReference type="Proteomes" id="UP000789366">
    <property type="component" value="Unassembled WGS sequence"/>
</dbReference>
<protein>
    <submittedName>
        <fullName evidence="1">1512_t:CDS:1</fullName>
    </submittedName>
</protein>
<sequence length="199" mass="22438">MSKINAIQSEKNRFSMLLAEYINDIVLIQNDHAIKSRKDSLWSLVTELSSAFNSSCPTTHFLFKDAPEISEAGIENILSFYESGKLQFKQILAQDVYKTELCVTSGHHLRNIKSYTYTQLESIKKQKNNPTAIPTQLAIVQEKTSTSQQILSPELPKQICRATTTAERDILSQLFNPEEQLTEAKIASVLSELETISPE</sequence>
<comment type="caution">
    <text evidence="1">The sequence shown here is derived from an EMBL/GenBank/DDBJ whole genome shotgun (WGS) entry which is preliminary data.</text>
</comment>
<name>A0ACA9M8X6_9GLOM</name>
<proteinExistence type="predicted"/>
<gene>
    <name evidence="1" type="ORF">SPELUC_LOCUS6220</name>
</gene>
<evidence type="ECO:0000313" key="1">
    <source>
        <dbReference type="EMBL" id="CAG8577163.1"/>
    </source>
</evidence>
<accession>A0ACA9M8X6</accession>
<keyword evidence="2" id="KW-1185">Reference proteome</keyword>